<keyword evidence="3 6" id="KW-0413">Isomerase</keyword>
<feature type="active site" evidence="4">
    <location>
        <position position="151"/>
    </location>
</feature>
<evidence type="ECO:0000256" key="2">
    <source>
        <dbReference type="ARBA" id="ARBA00010876"/>
    </source>
</evidence>
<evidence type="ECO:0000256" key="3">
    <source>
        <dbReference type="ARBA" id="ARBA00023235"/>
    </source>
</evidence>
<dbReference type="InterPro" id="IPR020103">
    <property type="entry name" value="PsdUridine_synth_cat_dom_sf"/>
</dbReference>
<accession>Q7VDZ6</accession>
<keyword evidence="5" id="KW-0694">RNA-binding</keyword>
<dbReference type="AlphaFoldDB" id="Q7VDZ6"/>
<keyword evidence="9" id="KW-1185">Reference proteome</keyword>
<dbReference type="Gene3D" id="3.30.2350.10">
    <property type="entry name" value="Pseudouridine synthase"/>
    <property type="match status" value="1"/>
</dbReference>
<dbReference type="SUPFAM" id="SSF55120">
    <property type="entry name" value="Pseudouridine synthase"/>
    <property type="match status" value="1"/>
</dbReference>
<dbReference type="CDD" id="cd00165">
    <property type="entry name" value="S4"/>
    <property type="match status" value="1"/>
</dbReference>
<name>Q7VDZ6_PROMA</name>
<evidence type="ECO:0000256" key="4">
    <source>
        <dbReference type="PIRSR" id="PIRSR606225-1"/>
    </source>
</evidence>
<dbReference type="OrthoDB" id="9807829at2"/>
<proteinExistence type="inferred from homology"/>
<dbReference type="HOGENOM" id="CLU_016902_4_4_3"/>
<comment type="similarity">
    <text evidence="2 6">Belongs to the pseudouridine synthase RluA family.</text>
</comment>
<evidence type="ECO:0000256" key="1">
    <source>
        <dbReference type="ARBA" id="ARBA00000073"/>
    </source>
</evidence>
<dbReference type="PATRIC" id="fig|167539.5.peg.226"/>
<dbReference type="EC" id="5.4.99.-" evidence="6"/>
<organism evidence="8 9">
    <name type="scientific">Prochlorococcus marinus (strain SARG / CCMP1375 / SS120)</name>
    <dbReference type="NCBI Taxonomy" id="167539"/>
    <lineage>
        <taxon>Bacteria</taxon>
        <taxon>Bacillati</taxon>
        <taxon>Cyanobacteriota</taxon>
        <taxon>Cyanophyceae</taxon>
        <taxon>Synechococcales</taxon>
        <taxon>Prochlorococcaceae</taxon>
        <taxon>Prochlorococcus</taxon>
    </lineage>
</organism>
<dbReference type="InterPro" id="IPR002942">
    <property type="entry name" value="S4_RNA-bd"/>
</dbReference>
<dbReference type="EnsemblBacteria" id="AAP99265">
    <property type="protein sequence ID" value="AAP99265"/>
    <property type="gene ID" value="Pro_0219"/>
</dbReference>
<gene>
    <name evidence="8" type="primary">rluA</name>
    <name evidence="8" type="ordered locus">Pro_0219</name>
</gene>
<dbReference type="Proteomes" id="UP000001420">
    <property type="component" value="Chromosome"/>
</dbReference>
<dbReference type="Pfam" id="PF00849">
    <property type="entry name" value="PseudoU_synth_2"/>
    <property type="match status" value="1"/>
</dbReference>
<evidence type="ECO:0000259" key="7">
    <source>
        <dbReference type="SMART" id="SM00363"/>
    </source>
</evidence>
<reference evidence="8 9" key="1">
    <citation type="journal article" date="2003" name="Proc. Natl. Acad. Sci. U.S.A.">
        <title>Genome sequence of the cyanobacterium Prochlorococcus marinus SS120, a nearly minimal oxyphototrophic genome.</title>
        <authorList>
            <person name="Dufresne A."/>
            <person name="Salanoubat M."/>
            <person name="Partensky F."/>
            <person name="Artiguenave F."/>
            <person name="Axmann I.M."/>
            <person name="Barbe V."/>
            <person name="Duprat S."/>
            <person name="Galperin M.Y."/>
            <person name="Koonin E.V."/>
            <person name="Le Gall F."/>
            <person name="Makarova K.S."/>
            <person name="Ostrowski M."/>
            <person name="Oztas S."/>
            <person name="Robert C."/>
            <person name="Rogozin I.B."/>
            <person name="Scanlan D.J."/>
            <person name="Tandeau de Marsac N."/>
            <person name="Weissenbach J."/>
            <person name="Wincker P."/>
            <person name="Wolf Y.I."/>
            <person name="Hess W.R."/>
        </authorList>
    </citation>
    <scope>NUCLEOTIDE SEQUENCE [LARGE SCALE GENOMIC DNA]</scope>
    <source>
        <strain evidence="9">SARG / CCMP1375 / SS120</strain>
    </source>
</reference>
<dbReference type="PANTHER" id="PTHR21600">
    <property type="entry name" value="MITOCHONDRIAL RNA PSEUDOURIDINE SYNTHASE"/>
    <property type="match status" value="1"/>
</dbReference>
<comment type="function">
    <text evidence="6">Responsible for synthesis of pseudouridine from uracil.</text>
</comment>
<protein>
    <recommendedName>
        <fullName evidence="6">Pseudouridine synthase</fullName>
        <ecNumber evidence="6">5.4.99.-</ecNumber>
    </recommendedName>
</protein>
<dbReference type="GO" id="GO:0000455">
    <property type="term" value="P:enzyme-directed rRNA pseudouridine synthesis"/>
    <property type="evidence" value="ECO:0007669"/>
    <property type="project" value="TreeGrafter"/>
</dbReference>
<dbReference type="GO" id="GO:0120159">
    <property type="term" value="F:rRNA pseudouridine synthase activity"/>
    <property type="evidence" value="ECO:0007669"/>
    <property type="project" value="UniProtKB-ARBA"/>
</dbReference>
<dbReference type="SMART" id="SM00363">
    <property type="entry name" value="S4"/>
    <property type="match status" value="1"/>
</dbReference>
<dbReference type="PANTHER" id="PTHR21600:SF44">
    <property type="entry name" value="RIBOSOMAL LARGE SUBUNIT PSEUDOURIDINE SYNTHASE D"/>
    <property type="match status" value="1"/>
</dbReference>
<dbReference type="InterPro" id="IPR006145">
    <property type="entry name" value="PsdUridine_synth_RsuA/RluA"/>
</dbReference>
<dbReference type="SUPFAM" id="SSF55174">
    <property type="entry name" value="Alpha-L RNA-binding motif"/>
    <property type="match status" value="1"/>
</dbReference>
<feature type="domain" description="RNA-binding S4" evidence="7">
    <location>
        <begin position="27"/>
        <end position="87"/>
    </location>
</feature>
<dbReference type="InterPro" id="IPR036986">
    <property type="entry name" value="S4_RNA-bd_sf"/>
</dbReference>
<dbReference type="STRING" id="167539.Pro_0219"/>
<dbReference type="KEGG" id="pma:Pro_0219"/>
<evidence type="ECO:0000313" key="8">
    <source>
        <dbReference type="EMBL" id="AAP99265.1"/>
    </source>
</evidence>
<dbReference type="RefSeq" id="WP_011124374.1">
    <property type="nucleotide sequence ID" value="NC_005042.1"/>
</dbReference>
<dbReference type="CDD" id="cd02869">
    <property type="entry name" value="PseudoU_synth_RluA_like"/>
    <property type="match status" value="1"/>
</dbReference>
<dbReference type="InterPro" id="IPR050188">
    <property type="entry name" value="RluA_PseudoU_synthase"/>
</dbReference>
<evidence type="ECO:0000313" key="9">
    <source>
        <dbReference type="Proteomes" id="UP000001420"/>
    </source>
</evidence>
<dbReference type="Gene3D" id="3.10.290.10">
    <property type="entry name" value="RNA-binding S4 domain"/>
    <property type="match status" value="1"/>
</dbReference>
<dbReference type="PROSITE" id="PS01129">
    <property type="entry name" value="PSI_RLU"/>
    <property type="match status" value="1"/>
</dbReference>
<dbReference type="Pfam" id="PF01479">
    <property type="entry name" value="S4"/>
    <property type="match status" value="1"/>
</dbReference>
<dbReference type="eggNOG" id="COG0564">
    <property type="taxonomic scope" value="Bacteria"/>
</dbReference>
<dbReference type="InterPro" id="IPR006224">
    <property type="entry name" value="PsdUridine_synth_RluA-like_CS"/>
</dbReference>
<comment type="catalytic activity">
    <reaction evidence="1 6">
        <text>a uridine in RNA = a pseudouridine in RNA</text>
        <dbReference type="Rhea" id="RHEA:48348"/>
        <dbReference type="Rhea" id="RHEA-COMP:12068"/>
        <dbReference type="Rhea" id="RHEA-COMP:12069"/>
        <dbReference type="ChEBI" id="CHEBI:65314"/>
        <dbReference type="ChEBI" id="CHEBI:65315"/>
    </reaction>
</comment>
<evidence type="ECO:0000256" key="5">
    <source>
        <dbReference type="PROSITE-ProRule" id="PRU00182"/>
    </source>
</evidence>
<dbReference type="EMBL" id="AE017126">
    <property type="protein sequence ID" value="AAP99265.1"/>
    <property type="molecule type" value="Genomic_DNA"/>
</dbReference>
<dbReference type="PROSITE" id="PS50889">
    <property type="entry name" value="S4"/>
    <property type="match status" value="1"/>
</dbReference>
<dbReference type="InterPro" id="IPR006225">
    <property type="entry name" value="PsdUridine_synth_RluC/D"/>
</dbReference>
<dbReference type="GO" id="GO:0003723">
    <property type="term" value="F:RNA binding"/>
    <property type="evidence" value="ECO:0007669"/>
    <property type="project" value="UniProtKB-KW"/>
</dbReference>
<dbReference type="NCBIfam" id="TIGR00005">
    <property type="entry name" value="rluA_subfam"/>
    <property type="match status" value="1"/>
</dbReference>
<sequence>MPEDQKQSFGKGEGELVKLIYPKPLPMRLDRWLVSQRSEQSRARIQKFIEDGLVLVNGIQGKSKTPLRTGDEIQLWVPPPEPLPYLKPQKMHLDIIFEDSHIIVINKPAGLTVHPAPGNKDRTLVNGLLHHCTDLPGINGKLRPGIVHRLDKDTTGCIVIAKSQEALVNLQVQIQKRIASRRYIALVHGVPHGDKGIISAPIGRHPIDRKKYAVVNDGSGRDACTHWELKERLGDYSLLSFKLETGRTHQIRVHSAHIGHPILGDPTYSRCKKLPTKLTGQVLHAIQLGLQHPISKTDILFEAPLPDTFLNVLSVLRK</sequence>
<evidence type="ECO:0000256" key="6">
    <source>
        <dbReference type="RuleBase" id="RU362028"/>
    </source>
</evidence>